<comment type="caution">
    <text evidence="2">The sequence shown here is derived from an EMBL/GenBank/DDBJ whole genome shotgun (WGS) entry which is preliminary data.</text>
</comment>
<dbReference type="OrthoDB" id="10500424at2759"/>
<accession>A0A9Q0IEC3</accession>
<sequence>MLRFISSFLKSSGEFRGEARGESLGETLGEPPTDRGMSWMMERQPGWRPSVRSSCCWTLPERSSSEFSEQGSLMAAV</sequence>
<gene>
    <name evidence="2" type="ORF">NHX12_004128</name>
</gene>
<name>A0A9Q0IEC3_9TELE</name>
<dbReference type="AlphaFoldDB" id="A0A9Q0IEC3"/>
<proteinExistence type="predicted"/>
<evidence type="ECO:0000313" key="3">
    <source>
        <dbReference type="Proteomes" id="UP001148018"/>
    </source>
</evidence>
<evidence type="ECO:0000313" key="2">
    <source>
        <dbReference type="EMBL" id="KAJ3594823.1"/>
    </source>
</evidence>
<evidence type="ECO:0000256" key="1">
    <source>
        <dbReference type="SAM" id="MobiDB-lite"/>
    </source>
</evidence>
<dbReference type="Proteomes" id="UP001148018">
    <property type="component" value="Unassembled WGS sequence"/>
</dbReference>
<reference evidence="2" key="1">
    <citation type="submission" date="2022-07" db="EMBL/GenBank/DDBJ databases">
        <title>Chromosome-level genome of Muraenolepis orangiensis.</title>
        <authorList>
            <person name="Kim J."/>
        </authorList>
    </citation>
    <scope>NUCLEOTIDE SEQUENCE</scope>
    <source>
        <strain evidence="2">KU_S4_2022</strain>
        <tissue evidence="2">Muscle</tissue>
    </source>
</reference>
<dbReference type="EMBL" id="JANIIK010000111">
    <property type="protein sequence ID" value="KAJ3594823.1"/>
    <property type="molecule type" value="Genomic_DNA"/>
</dbReference>
<feature type="compositionally biased region" description="Basic and acidic residues" evidence="1">
    <location>
        <begin position="14"/>
        <end position="23"/>
    </location>
</feature>
<protein>
    <submittedName>
        <fullName evidence="2">Uncharacterized protein</fullName>
    </submittedName>
</protein>
<feature type="region of interest" description="Disordered" evidence="1">
    <location>
        <begin position="14"/>
        <end position="37"/>
    </location>
</feature>
<keyword evidence="3" id="KW-1185">Reference proteome</keyword>
<organism evidence="2 3">
    <name type="scientific">Muraenolepis orangiensis</name>
    <name type="common">Patagonian moray cod</name>
    <dbReference type="NCBI Taxonomy" id="630683"/>
    <lineage>
        <taxon>Eukaryota</taxon>
        <taxon>Metazoa</taxon>
        <taxon>Chordata</taxon>
        <taxon>Craniata</taxon>
        <taxon>Vertebrata</taxon>
        <taxon>Euteleostomi</taxon>
        <taxon>Actinopterygii</taxon>
        <taxon>Neopterygii</taxon>
        <taxon>Teleostei</taxon>
        <taxon>Neoteleostei</taxon>
        <taxon>Acanthomorphata</taxon>
        <taxon>Zeiogadaria</taxon>
        <taxon>Gadariae</taxon>
        <taxon>Gadiformes</taxon>
        <taxon>Muraenolepidoidei</taxon>
        <taxon>Muraenolepididae</taxon>
        <taxon>Muraenolepis</taxon>
    </lineage>
</organism>